<keyword evidence="3" id="KW-1185">Reference proteome</keyword>
<evidence type="ECO:0000256" key="1">
    <source>
        <dbReference type="SAM" id="Phobius"/>
    </source>
</evidence>
<dbReference type="RefSeq" id="WP_029095971.1">
    <property type="nucleotide sequence ID" value="NZ_PDDX01000001.1"/>
</dbReference>
<evidence type="ECO:0000313" key="3">
    <source>
        <dbReference type="Proteomes" id="UP000224974"/>
    </source>
</evidence>
<protein>
    <submittedName>
        <fullName evidence="2">Uncharacterized protein</fullName>
    </submittedName>
</protein>
<feature type="transmembrane region" description="Helical" evidence="1">
    <location>
        <begin position="21"/>
        <end position="39"/>
    </location>
</feature>
<name>A0A2C6DTT8_9GAMM</name>
<sequence>MNIHFEKIKEKFNAEPKNKKRLFIAIAFLVAGLMLFNISSCMKNNKKSLIENELYSVQAAIYEGQNGKRYTELTIKAKENMVIHDLAIVPKGCAIHNILLPVVIRKDKQLDIEITGPYLGTSECIVKQSVIKTQDGEQSFEFKY</sequence>
<accession>A0A2C6DTT8</accession>
<dbReference type="EMBL" id="PDDX01000001">
    <property type="protein sequence ID" value="PHI32244.1"/>
    <property type="molecule type" value="Genomic_DNA"/>
</dbReference>
<organism evidence="2 3">
    <name type="scientific">Budvicia aquatica</name>
    <dbReference type="NCBI Taxonomy" id="82979"/>
    <lineage>
        <taxon>Bacteria</taxon>
        <taxon>Pseudomonadati</taxon>
        <taxon>Pseudomonadota</taxon>
        <taxon>Gammaproteobacteria</taxon>
        <taxon>Enterobacterales</taxon>
        <taxon>Budviciaceae</taxon>
        <taxon>Budvicia</taxon>
    </lineage>
</organism>
<comment type="caution">
    <text evidence="2">The sequence shown here is derived from an EMBL/GenBank/DDBJ whole genome shotgun (WGS) entry which is preliminary data.</text>
</comment>
<keyword evidence="1" id="KW-1133">Transmembrane helix</keyword>
<keyword evidence="1" id="KW-0812">Transmembrane</keyword>
<evidence type="ECO:0000313" key="2">
    <source>
        <dbReference type="EMBL" id="PHI32244.1"/>
    </source>
</evidence>
<gene>
    <name evidence="2" type="ORF">CRN84_24450</name>
</gene>
<dbReference type="AlphaFoldDB" id="A0A2C6DTT8"/>
<keyword evidence="1" id="KW-0472">Membrane</keyword>
<dbReference type="Proteomes" id="UP000224974">
    <property type="component" value="Unassembled WGS sequence"/>
</dbReference>
<proteinExistence type="predicted"/>
<reference evidence="3" key="1">
    <citation type="submission" date="2017-09" db="EMBL/GenBank/DDBJ databases">
        <title>FDA dAtabase for Regulatory Grade micrObial Sequences (FDA-ARGOS): Supporting development and validation of Infectious Disease Dx tests.</title>
        <authorList>
            <person name="Minogue T."/>
            <person name="Wolcott M."/>
            <person name="Wasieloski L."/>
            <person name="Aguilar W."/>
            <person name="Moore D."/>
            <person name="Tallon L."/>
            <person name="Sadzewicz L."/>
            <person name="Ott S."/>
            <person name="Zhao X."/>
            <person name="Nagaraj S."/>
            <person name="Vavikolanu K."/>
            <person name="Aluvathingal J."/>
            <person name="Nadendla S."/>
            <person name="Sichtig H."/>
        </authorList>
    </citation>
    <scope>NUCLEOTIDE SEQUENCE [LARGE SCALE GENOMIC DNA]</scope>
    <source>
        <strain evidence="3">FDAARGOS_387</strain>
    </source>
</reference>